<evidence type="ECO:0000259" key="11">
    <source>
        <dbReference type="Pfam" id="PF17146"/>
    </source>
</evidence>
<feature type="region of interest" description="Disordered" evidence="9">
    <location>
        <begin position="459"/>
        <end position="495"/>
    </location>
</feature>
<dbReference type="Gene3D" id="6.20.210.10">
    <property type="entry name" value="Nin one binding (NOB1), Zn-ribbon-like"/>
    <property type="match status" value="1"/>
</dbReference>
<dbReference type="GO" id="GO:0005730">
    <property type="term" value="C:nucleolus"/>
    <property type="evidence" value="ECO:0007669"/>
    <property type="project" value="UniProtKB-SubCell"/>
</dbReference>
<dbReference type="PANTHER" id="PTHR12814:SF2">
    <property type="entry name" value="RNA-BINDING PROTEIN NOB1"/>
    <property type="match status" value="1"/>
</dbReference>
<name>A0AAD5YQC7_9AGAR</name>
<evidence type="ECO:0000313" key="13">
    <source>
        <dbReference type="Proteomes" id="UP001213000"/>
    </source>
</evidence>
<comment type="function">
    <text evidence="7">Required for the synthesis of 40S ribosome subunits. Has a role in processing 20S pre-rRNA into the mature 18S rRNA, where it is required for cleavage at the 3' end of the mature 18S rRNA (D-site). Accompanies the 20S pre-rRNA from the nucleus to the cytoplasm.</text>
</comment>
<feature type="region of interest" description="Disordered" evidence="9">
    <location>
        <begin position="196"/>
        <end position="253"/>
    </location>
</feature>
<dbReference type="SUPFAM" id="SSF144206">
    <property type="entry name" value="NOB1 zinc finger-like"/>
    <property type="match status" value="1"/>
</dbReference>
<dbReference type="GO" id="GO:0016787">
    <property type="term" value="F:hydrolase activity"/>
    <property type="evidence" value="ECO:0007669"/>
    <property type="project" value="UniProtKB-KW"/>
</dbReference>
<evidence type="ECO:0000256" key="3">
    <source>
        <dbReference type="ARBA" id="ARBA00022723"/>
    </source>
</evidence>
<sequence>MTEQQTRPKCRSLVLDAGPLLSLSPLRGLASTYHTTPQVLAELKDSRAREHFEKLGLLSGVKVAVRSPDAASLSNVIQWAKKTGDYSVLSHADMCVIALTFMLSEEYKREQAEKEKEPEASDAAGPSTMPQNEEIPPKTTDDLVQKVQDLTIDSTTEDANEEAGAGAIDTTTGHDEHADDEQLEPLQVELHPLKDEDTLSTPLEPPTYPALEQSDDTPTPSSDSDTLSTPQQLYDDPSDEDDDGEGEWITPQNVGIHKSRALDLLPDDEASTGKNGKVEVKEIGAGCMTADFAMQNVLLQMGLDLVSVDGKRIQKVRNYVLRCHACFKICKDHSKKFCPSCGNPSLLRATVTISAPNAAKDAPVLQVHLKPNFQYRIRGTKYSIPAPKPGSAKTGPGEGLILREDQAEYMRAKKRADGKRQREESRMLKGMLSKGVQEGALNGGVSSWMDPDWVPEILSVGSGGKGRTVRNSRMDGDMPVIGFGRKNPNERKKRK</sequence>
<dbReference type="AlphaFoldDB" id="A0AAD5YQC7"/>
<comment type="subcellular location">
    <subcellularLocation>
        <location evidence="7">Nucleus</location>
        <location evidence="7">Nucleolus</location>
    </subcellularLocation>
</comment>
<feature type="compositionally biased region" description="Basic and acidic residues" evidence="9">
    <location>
        <begin position="110"/>
        <end position="119"/>
    </location>
</feature>
<dbReference type="GO" id="GO:0046872">
    <property type="term" value="F:metal ion binding"/>
    <property type="evidence" value="ECO:0007669"/>
    <property type="project" value="UniProtKB-UniRule"/>
</dbReference>
<dbReference type="InterPro" id="IPR033411">
    <property type="entry name" value="Ribonuclease_PIN"/>
</dbReference>
<dbReference type="InterPro" id="IPR014881">
    <property type="entry name" value="NOB1_Zn-bd"/>
</dbReference>
<evidence type="ECO:0000259" key="10">
    <source>
        <dbReference type="Pfam" id="PF08772"/>
    </source>
</evidence>
<evidence type="ECO:0000256" key="1">
    <source>
        <dbReference type="ARBA" id="ARBA00005858"/>
    </source>
</evidence>
<feature type="compositionally biased region" description="Low complexity" evidence="9">
    <location>
        <begin position="216"/>
        <end position="230"/>
    </location>
</feature>
<feature type="binding site" evidence="8">
    <location>
        <position position="323"/>
    </location>
    <ligand>
        <name>Zn(2+)</name>
        <dbReference type="ChEBI" id="CHEBI:29105"/>
    </ligand>
</feature>
<dbReference type="Gene3D" id="3.40.50.1010">
    <property type="entry name" value="5'-nuclease"/>
    <property type="match status" value="1"/>
</dbReference>
<accession>A0AAD5YQC7</accession>
<evidence type="ECO:0000256" key="6">
    <source>
        <dbReference type="ARBA" id="ARBA00023242"/>
    </source>
</evidence>
<dbReference type="InterPro" id="IPR036283">
    <property type="entry name" value="NOB1_Zf-like_sf"/>
</dbReference>
<feature type="compositionally biased region" description="Acidic residues" evidence="9">
    <location>
        <begin position="236"/>
        <end position="246"/>
    </location>
</feature>
<dbReference type="EMBL" id="JANIEX010001616">
    <property type="protein sequence ID" value="KAJ3556042.1"/>
    <property type="molecule type" value="Genomic_DNA"/>
</dbReference>
<dbReference type="PIRSF" id="PIRSF037125">
    <property type="entry name" value="D-site_20S_pre-rRNA_nuclease"/>
    <property type="match status" value="1"/>
</dbReference>
<dbReference type="CDD" id="cd09876">
    <property type="entry name" value="PIN_Nob1-like"/>
    <property type="match status" value="1"/>
</dbReference>
<dbReference type="FunFam" id="3.40.50.1010:FF:000020">
    <property type="entry name" value="20S-pre-rRNA D-site endonuclease NOB1"/>
    <property type="match status" value="1"/>
</dbReference>
<feature type="binding site" evidence="8">
    <location>
        <position position="338"/>
    </location>
    <ligand>
        <name>Zn(2+)</name>
        <dbReference type="ChEBI" id="CHEBI:29105"/>
    </ligand>
</feature>
<dbReference type="GO" id="GO:0004521">
    <property type="term" value="F:RNA endonuclease activity"/>
    <property type="evidence" value="ECO:0007669"/>
    <property type="project" value="UniProtKB-UniRule"/>
</dbReference>
<dbReference type="Proteomes" id="UP001213000">
    <property type="component" value="Unassembled WGS sequence"/>
</dbReference>
<feature type="binding site" evidence="8">
    <location>
        <position position="326"/>
    </location>
    <ligand>
        <name>Zn(2+)</name>
        <dbReference type="ChEBI" id="CHEBI:29105"/>
    </ligand>
</feature>
<evidence type="ECO:0000256" key="7">
    <source>
        <dbReference type="PIRNR" id="PIRNR037125"/>
    </source>
</evidence>
<dbReference type="GO" id="GO:0030688">
    <property type="term" value="C:preribosome, small subunit precursor"/>
    <property type="evidence" value="ECO:0007669"/>
    <property type="project" value="TreeGrafter"/>
</dbReference>
<keyword evidence="6 7" id="KW-0539">Nucleus</keyword>
<reference evidence="12" key="1">
    <citation type="submission" date="2022-07" db="EMBL/GenBank/DDBJ databases">
        <title>Genome Sequence of Leucocoprinus birnbaumii.</title>
        <authorList>
            <person name="Buettner E."/>
        </authorList>
    </citation>
    <scope>NUCLEOTIDE SEQUENCE</scope>
    <source>
        <strain evidence="12">VT141</strain>
    </source>
</reference>
<gene>
    <name evidence="12" type="ORF">NP233_g12068</name>
</gene>
<dbReference type="Pfam" id="PF17146">
    <property type="entry name" value="PIN_6"/>
    <property type="match status" value="1"/>
</dbReference>
<comment type="similarity">
    <text evidence="1 7">Belongs to the NOB1 family.</text>
</comment>
<dbReference type="GO" id="GO:0005737">
    <property type="term" value="C:cytoplasm"/>
    <property type="evidence" value="ECO:0007669"/>
    <property type="project" value="UniProtKB-ARBA"/>
</dbReference>
<feature type="region of interest" description="Disordered" evidence="9">
    <location>
        <begin position="110"/>
        <end position="138"/>
    </location>
</feature>
<dbReference type="InterPro" id="IPR039907">
    <property type="entry name" value="NOB1"/>
</dbReference>
<evidence type="ECO:0000313" key="12">
    <source>
        <dbReference type="EMBL" id="KAJ3556042.1"/>
    </source>
</evidence>
<dbReference type="Pfam" id="PF08772">
    <property type="entry name" value="Zn_ribbon_NOB1"/>
    <property type="match status" value="1"/>
</dbReference>
<proteinExistence type="inferred from homology"/>
<keyword evidence="13" id="KW-1185">Reference proteome</keyword>
<keyword evidence="2" id="KW-0540">Nuclease</keyword>
<evidence type="ECO:0000256" key="2">
    <source>
        <dbReference type="ARBA" id="ARBA00022722"/>
    </source>
</evidence>
<protein>
    <recommendedName>
        <fullName evidence="7">20S-pre-rRNA D-site endonuclease NOB1</fullName>
    </recommendedName>
</protein>
<keyword evidence="3 7" id="KW-0479">Metal-binding</keyword>
<feature type="domain" description="Ribonuclease PIN" evidence="11">
    <location>
        <begin position="13"/>
        <end position="103"/>
    </location>
</feature>
<dbReference type="InterPro" id="IPR017117">
    <property type="entry name" value="Nob1_euk"/>
</dbReference>
<evidence type="ECO:0000256" key="4">
    <source>
        <dbReference type="ARBA" id="ARBA00022801"/>
    </source>
</evidence>
<keyword evidence="4" id="KW-0378">Hydrolase</keyword>
<dbReference type="GO" id="GO:0030490">
    <property type="term" value="P:maturation of SSU-rRNA"/>
    <property type="evidence" value="ECO:0007669"/>
    <property type="project" value="TreeGrafter"/>
</dbReference>
<comment type="caution">
    <text evidence="12">The sequence shown here is derived from an EMBL/GenBank/DDBJ whole genome shotgun (WGS) entry which is preliminary data.</text>
</comment>
<dbReference type="PANTHER" id="PTHR12814">
    <property type="entry name" value="RNA-BINDING PROTEIN NOB1"/>
    <property type="match status" value="1"/>
</dbReference>
<evidence type="ECO:0000256" key="9">
    <source>
        <dbReference type="SAM" id="MobiDB-lite"/>
    </source>
</evidence>
<feature type="binding site" evidence="8">
    <location>
        <position position="341"/>
    </location>
    <ligand>
        <name>Zn(2+)</name>
        <dbReference type="ChEBI" id="CHEBI:29105"/>
    </ligand>
</feature>
<keyword evidence="5 7" id="KW-0862">Zinc</keyword>
<feature type="domain" description="Nin one binding (NOB1) Zn-ribbon-like" evidence="10">
    <location>
        <begin position="313"/>
        <end position="390"/>
    </location>
</feature>
<evidence type="ECO:0000256" key="8">
    <source>
        <dbReference type="PIRSR" id="PIRSR037125-1"/>
    </source>
</evidence>
<evidence type="ECO:0000256" key="5">
    <source>
        <dbReference type="ARBA" id="ARBA00022833"/>
    </source>
</evidence>
<feature type="region of interest" description="Disordered" evidence="9">
    <location>
        <begin position="155"/>
        <end position="179"/>
    </location>
</feature>
<organism evidence="12 13">
    <name type="scientific">Leucocoprinus birnbaumii</name>
    <dbReference type="NCBI Taxonomy" id="56174"/>
    <lineage>
        <taxon>Eukaryota</taxon>
        <taxon>Fungi</taxon>
        <taxon>Dikarya</taxon>
        <taxon>Basidiomycota</taxon>
        <taxon>Agaricomycotina</taxon>
        <taxon>Agaricomycetes</taxon>
        <taxon>Agaricomycetidae</taxon>
        <taxon>Agaricales</taxon>
        <taxon>Agaricineae</taxon>
        <taxon>Agaricaceae</taxon>
        <taxon>Leucocoprinus</taxon>
    </lineage>
</organism>